<evidence type="ECO:0000259" key="2">
    <source>
        <dbReference type="Pfam" id="PF15542"/>
    </source>
</evidence>
<accession>A0ABX4ZK85</accession>
<feature type="region of interest" description="Disordered" evidence="1">
    <location>
        <begin position="1416"/>
        <end position="1485"/>
    </location>
</feature>
<dbReference type="InterPro" id="IPR010069">
    <property type="entry name" value="CdiA_FHA1_rpt"/>
</dbReference>
<feature type="non-terminal residue" evidence="3">
    <location>
        <position position="1"/>
    </location>
</feature>
<dbReference type="Pfam" id="PF13332">
    <property type="entry name" value="Fil_haemagg_2"/>
    <property type="match status" value="3"/>
</dbReference>
<protein>
    <recommendedName>
        <fullName evidence="2">Bacterial toxin 50 domain-containing protein</fullName>
    </recommendedName>
</protein>
<proteinExistence type="predicted"/>
<evidence type="ECO:0000256" key="1">
    <source>
        <dbReference type="SAM" id="MobiDB-lite"/>
    </source>
</evidence>
<evidence type="ECO:0000313" key="3">
    <source>
        <dbReference type="EMBL" id="POS61224.1"/>
    </source>
</evidence>
<comment type="caution">
    <text evidence="3">The sequence shown here is derived from an EMBL/GenBank/DDBJ whole genome shotgun (WGS) entry which is preliminary data.</text>
</comment>
<dbReference type="InterPro" id="IPR029100">
    <property type="entry name" value="Ntox50"/>
</dbReference>
<feature type="region of interest" description="Disordered" evidence="1">
    <location>
        <begin position="1364"/>
        <end position="1384"/>
    </location>
</feature>
<organism evidence="3 4">
    <name type="scientific">Parasaccharibacter apium</name>
    <dbReference type="NCBI Taxonomy" id="1510841"/>
    <lineage>
        <taxon>Bacteria</taxon>
        <taxon>Pseudomonadati</taxon>
        <taxon>Pseudomonadota</taxon>
        <taxon>Alphaproteobacteria</taxon>
        <taxon>Acetobacterales</taxon>
        <taxon>Acetobacteraceae</taxon>
        <taxon>Parasaccharibacter</taxon>
    </lineage>
</organism>
<sequence>LANSGELGSRQGAVSLEGTGLRNDGGKLIAADGPLSLTLHGGDISNSNGLIQSSEGLTLTAGTLSNQGGVIQTDRNMSLIIHQYESDAGASLSSRGHLDVQAQGRVHNGGLMGGGAGVDMQATSLENDAQARLVSVGAPLRINLTGQDGLKNAGTVQTQHFADQNSGADLNIVTPVLFDGGTIMSADAMTVMADRVVTQGGILQAENGMTFDRVKDFSNYGGTVLNRNGNLTLNVNSLRNESGSLESGGDLKAYLGHYSSDGSSRLVAQQTMSLSLSGGLDNDGLLGGSAGLTVEAASIQNGVHGHVLSDRGDVNLIASQGLIRNQGVVEERNADGRLILSAPIVRNEGTLLSAGSIGLNGTKDMVNSGTLYGVKGLTGQLSGTLDNSNGLLAVGGPEARLSAGRIVNTAGNIQALDGGLTLQAGQVDNRGGQIGAVTDLLVQGDRLLNQNGLLQAGGNLALGRHGAEIENTQGSMQAGHDVTIAAAHLVNNGGKILALGGDLTVNDAVDALGVRVADDQETALETGAGSLKAAGAVTLGLSGLKDDAHSVIASSKYLSISASSPLVVQGLLMGGQGVGLQSAGLSLAAGGQVVSSNGPLTLALGGTGLNNQGVIEAQGQDARLTVQSAGNIVTSGTLLSTGSMSLTGQGQLTNDGVVGTLGGDLIIQAQALHNQGKVASSGWLNGTVSGDIRNGGQIYGQKGQTLSGNRIDNSGGEISSGGDLTVQGQSLTNDDGRIISDAGHVVVRSADTVSNHGGLVQGLGDVTVVSGVFDNSQQGKILSTQGSVQLSTPQQSFDNHGGTIQAARNVQLTAAGLDNGRGGLINAVSGSVNLMAAGGNGMNVLHNEGGTIQANGDLHLSAQHLDNAGGQILQQSSTHGLFLDGGTGKLADVAVGPDGSVGTFQTKGSLSLAVTNLHGFGTLIAPQDLSVTTYTPDADTFFQAGRDVTVTVLGDYHVASGAGVLAGRNATVQASSIRSDGALMANGGTLTVHSGGDVYNTGLLYGATGLVTTLPGTLTNHQGAILTGNGSMVLSGPNGGTMSSLLNQSGQITAAGSDSDMDIVASRLTNDIVGGVVQKDTGEKSEWHYKRGEWQEKGRVARIPIPDGFLDEKGEQATGTLTMTVVNTTHRKGHRGEAEVTRQDIYTVANNAAPLLSAGRDIHVSAAGGVLNDGGHIAAGRDIALSGGTLQNVGYTNERIFRTRCEDHRGCIWATEGGTVPSFSHTDGYVSTGDRLGPFTWATFYLPGVSGTIAAGRNISGNLSGAIANQTRTAAGEQVQFSGRRPDGLKGKQLPKNGSSVAAVSAGTSGGIAQMQPDRAAPVMVTSSQAQPLSLPGFGGTTVAVSASGASTAAWKPMDQSSSSQALVGSAPVPHGAAGSLPSSSVRQINGGVLVGSPGPAMTSGGTLAGEAAVPHDGAGSLSPSSVHRTENGGTLAGVSDPSMTSGGTLEGKASVSHGEAAALSESSNPLMASGGRMTAGDVSRRSPVNTVLHVPSADLKAVVASIPGGGTLFVPNPSPSVHYLLETNPRYATFVGLYGSDYLLGRLGHSMGDYRFLGDSGFDTQYVQQQIVSATGQTFLGGSYQAANEQMQTLLDNASRQSDQLGLTFGQALTSDEQSRLTDNIVWYVPVSVNGQTVLVPKLYLAPGKVKLANGGVISAGNDLSLQGGSISNSGAVASGKALNLVATQGDLVNDGGSISGGDVTLASLAGSVVNDSQLRTDQIVGGTQQTLGQQGTITASGNARLSAAKDILFKGALLKAGGDATLVAGQNINLDALSTHGAGGVSRRHFTQTGSFVRNIGSSVMGDGTVTLAALGGDINLAGSGVMAGKDAFLQAKGNLALKAMTDGDHSYSRVVKKGFLNKKTVTTSKDSTTGIGSLVGANDNILMSAGGDLSVKGTVSGGQDVTLTSGGSLSVDAFQNTAASYYQKKKSGLSFHTGSRTSIGYGKSNNTDTGTGTNWTSSTVSAGRGDLTLKAGSAATITGSNLSAGHDIGIDASSVAFKTVEQTLKQTQDQKQFFVGVSVGLTSDSIVGQVVQSALAASKAKGQGSSMVAAMNGGQALYTLQQGADNLQHVGSLDAMNMALIGVEASVGFNKSKSHAVQDQSTVVGSAATAGNGLSIIARGDHPGAADDGSISATAARFSAKDITFDAKKDINLLAGWDHVNTYSKKTQTSASIGVKYEIGGPQTGFGVTAGASHQSQEQQSHQSTAVDTTLNGTNSVTLHSGARTLLNGAEVRAPRIDVKAAELEIISPQNTYDYRSVSTSAGVQVSVPLNNPAGAAGGASFQHQVVTDHFASTGKVLSGLYAGEQGVGIDVAGNTTLTAGVISSVASREKNHFSTGSLISRNLENVSRWQLESSGFQASFGGAGQGDATGWLGQVGQGMAANSMSLLGGGQNHNEKTTSHSAVGDNITINAKTVDGDLSRDVAHANGAIDNKFNAQKLQNQMQARTLGTQLVGEIVGTVFQKDQERDDKARAAEGLPPEEAGSAFSPREVARDLIEAGGAAGIAALTGGSPAAAGLGTLAGKVTAATTRPLAEAVATGLTGSSDGTLHDSIANMFSSAAAAAGGAVGGLVAGKGSASVSALTGAAAAAAIEQYNDSAHRGKEAEQKEEQQKEETKAVVDAVLDGALTAGSMIPGPPGTAFGYTLAGRLEQEGHPYLAAIQAGSAGLDTFGIDTSVVVSPAITGSLWLAKSAVVGAILKFGGDAFERLAQAQFMAVTGEEFGAALVGHAAEGAANLGKKETAAGQVVKSVRQDDPAFKNIGKNSSLSLEAIEASKGGNSDLEEIDRQFLEFNEKAAGKGIHDGKQGKHIVGHNDYIPGRSIMSSDVDPVELLEGALSRKYDFLGMGPRDSIYKFDFNKKIGEYTQGEGKFYDTTIGSIHVSKKGAHIVPAAPKGWENK</sequence>
<dbReference type="Pfam" id="PF15542">
    <property type="entry name" value="Ntox50"/>
    <property type="match status" value="1"/>
</dbReference>
<dbReference type="InterPro" id="IPR025157">
    <property type="entry name" value="Hemagglutinin_rpt"/>
</dbReference>
<feature type="region of interest" description="Disordered" evidence="1">
    <location>
        <begin position="1276"/>
        <end position="1303"/>
    </location>
</feature>
<feature type="region of interest" description="Disordered" evidence="1">
    <location>
        <begin position="2471"/>
        <end position="2493"/>
    </location>
</feature>
<feature type="domain" description="Bacterial toxin 50" evidence="2">
    <location>
        <begin position="2807"/>
        <end position="2896"/>
    </location>
</feature>
<feature type="compositionally biased region" description="Basic and acidic residues" evidence="1">
    <location>
        <begin position="2471"/>
        <end position="2480"/>
    </location>
</feature>
<gene>
    <name evidence="3" type="ORF">ASQ42_08510</name>
</gene>
<dbReference type="NCBIfam" id="TIGR01731">
    <property type="entry name" value="fil_hemag_20aa"/>
    <property type="match status" value="18"/>
</dbReference>
<keyword evidence="4" id="KW-1185">Reference proteome</keyword>
<evidence type="ECO:0000313" key="4">
    <source>
        <dbReference type="Proteomes" id="UP000237218"/>
    </source>
</evidence>
<name>A0ABX4ZK85_9PROT</name>
<dbReference type="EMBL" id="LMYI01000017">
    <property type="protein sequence ID" value="POS61224.1"/>
    <property type="molecule type" value="Genomic_DNA"/>
</dbReference>
<dbReference type="Proteomes" id="UP000237218">
    <property type="component" value="Unassembled WGS sequence"/>
</dbReference>
<reference evidence="3 4" key="1">
    <citation type="submission" date="2018-02" db="EMBL/GenBank/DDBJ databases">
        <title>Draft genome sequences of four Parasaccharibacter apium strains isolated from honey bees.</title>
        <authorList>
            <person name="Corby-Harris V.L."/>
            <person name="Anderson K.E."/>
        </authorList>
    </citation>
    <scope>NUCLEOTIDE SEQUENCE [LARGE SCALE GENOMIC DNA]</scope>
    <source>
        <strain evidence="3 4">B8</strain>
    </source>
</reference>